<feature type="region of interest" description="Disordered" evidence="1">
    <location>
        <begin position="1"/>
        <end position="24"/>
    </location>
</feature>
<proteinExistence type="predicted"/>
<protein>
    <submittedName>
        <fullName evidence="2">Uncharacterized protein</fullName>
    </submittedName>
</protein>
<name>A0ABX8WGS0_9HYPH</name>
<feature type="compositionally biased region" description="Basic and acidic residues" evidence="1">
    <location>
        <begin position="9"/>
        <end position="19"/>
    </location>
</feature>
<accession>A0ABX8WGS0</accession>
<dbReference type="Proteomes" id="UP000825799">
    <property type="component" value="Chromosome"/>
</dbReference>
<reference evidence="2 3" key="1">
    <citation type="submission" date="2021-08" db="EMBL/GenBank/DDBJ databases">
        <title>Devosia salina sp. nov., isolated from the South China Sea sediment.</title>
        <authorList>
            <person name="Zhou Z."/>
        </authorList>
    </citation>
    <scope>NUCLEOTIDE SEQUENCE [LARGE SCALE GENOMIC DNA]</scope>
    <source>
        <strain evidence="2 3">SCS-3</strain>
    </source>
</reference>
<dbReference type="EMBL" id="CP080590">
    <property type="protein sequence ID" value="QYO77938.1"/>
    <property type="molecule type" value="Genomic_DNA"/>
</dbReference>
<keyword evidence="3" id="KW-1185">Reference proteome</keyword>
<evidence type="ECO:0000313" key="2">
    <source>
        <dbReference type="EMBL" id="QYO77938.1"/>
    </source>
</evidence>
<sequence length="80" mass="9243">MPRAISADQMRRLKRDEQNRYQSRYSVPMQPVISDYADVQRLRPVPSLHALEQVGGPELDEPLSLPDRQVWSSRINDLLG</sequence>
<evidence type="ECO:0000256" key="1">
    <source>
        <dbReference type="SAM" id="MobiDB-lite"/>
    </source>
</evidence>
<gene>
    <name evidence="2" type="ORF">K1X15_05055</name>
</gene>
<dbReference type="RefSeq" id="WP_220306403.1">
    <property type="nucleotide sequence ID" value="NZ_CP080590.1"/>
</dbReference>
<evidence type="ECO:0000313" key="3">
    <source>
        <dbReference type="Proteomes" id="UP000825799"/>
    </source>
</evidence>
<organism evidence="2 3">
    <name type="scientific">Devosia salina</name>
    <dbReference type="NCBI Taxonomy" id="2860336"/>
    <lineage>
        <taxon>Bacteria</taxon>
        <taxon>Pseudomonadati</taxon>
        <taxon>Pseudomonadota</taxon>
        <taxon>Alphaproteobacteria</taxon>
        <taxon>Hyphomicrobiales</taxon>
        <taxon>Devosiaceae</taxon>
        <taxon>Devosia</taxon>
    </lineage>
</organism>